<accession>A0A938Z8D9</accession>
<evidence type="ECO:0000313" key="2">
    <source>
        <dbReference type="Proteomes" id="UP000737612"/>
    </source>
</evidence>
<proteinExistence type="predicted"/>
<dbReference type="EMBL" id="JAFHBD010000009">
    <property type="protein sequence ID" value="MBN2952583.1"/>
    <property type="molecule type" value="Genomic_DNA"/>
</dbReference>
<dbReference type="Gene3D" id="3.40.50.300">
    <property type="entry name" value="P-loop containing nucleotide triphosphate hydrolases"/>
    <property type="match status" value="1"/>
</dbReference>
<dbReference type="Gene3D" id="3.30.420.280">
    <property type="match status" value="1"/>
</dbReference>
<dbReference type="InterPro" id="IPR027417">
    <property type="entry name" value="P-loop_NTPase"/>
</dbReference>
<gene>
    <name evidence="1" type="ORF">JTJ23_03060</name>
</gene>
<reference evidence="1" key="1">
    <citation type="submission" date="2021-02" db="EMBL/GenBank/DDBJ databases">
        <title>Metagenome-assembled genomes from human diarrheal sample B26.</title>
        <authorList>
            <person name="Ateba T.P."/>
            <person name="Alayande K.A."/>
            <person name="Mwanza M."/>
        </authorList>
    </citation>
    <scope>NUCLEOTIDE SEQUENCE</scope>
    <source>
        <strain evidence="1">06WH</strain>
    </source>
</reference>
<comment type="caution">
    <text evidence="1">The sequence shown here is derived from an EMBL/GenBank/DDBJ whole genome shotgun (WGS) entry which is preliminary data.</text>
</comment>
<dbReference type="Proteomes" id="UP000737612">
    <property type="component" value="Unassembled WGS sequence"/>
</dbReference>
<sequence length="468" mass="52871">MLNDGVPVLLTKQVPYRFSDIHLDYIRKCQDNTYNILEGAVRSGKTVDHVLAFAKELCDTPDKFHLATGSTMANAKLNIGDANGFGLEHIFRGQCRWTSYKDNDALAIRGPYTNFKEKIVIFAGGGSSASYQKIRGNSYGMWIATEINLHHDNTIKEAFNRTIASHRRKIFWDLNPEHPKAPIYAQYIDKYAEKAQKGILKGGYNYAHMTLFDNINISEERREEIISQYDPDSIWYIRDILGERTIAEGLIYNKLATSIAAKDGKFRIEKKIAQAMARSGKIIHINVGVDFGGNGSGHAFVATGELQGYEKLIILKSRRYLEGEYDPDTGKKILDIDPKALDELFIRFIEAVTKEYGFITKVYADSAESVLIRGFRTALVQSGHGDIKVVNAMKSKITDRIFATTALTAMNRLLITEDCESFEQAASMAVWDPKSLELERLDDGTSDIDTLDSFEYSFERDISKFLRR</sequence>
<evidence type="ECO:0000313" key="1">
    <source>
        <dbReference type="EMBL" id="MBN2952583.1"/>
    </source>
</evidence>
<dbReference type="AlphaFoldDB" id="A0A938Z8D9"/>
<name>A0A938Z8D9_9FIRM</name>
<dbReference type="Pfam" id="PF03237">
    <property type="entry name" value="Terminase_6N"/>
    <property type="match status" value="1"/>
</dbReference>
<protein>
    <submittedName>
        <fullName evidence="1">Terminase family protein</fullName>
    </submittedName>
</protein>
<organism evidence="1 2">
    <name type="scientific">Fusicatenibacter saccharivorans</name>
    <dbReference type="NCBI Taxonomy" id="1150298"/>
    <lineage>
        <taxon>Bacteria</taxon>
        <taxon>Bacillati</taxon>
        <taxon>Bacillota</taxon>
        <taxon>Clostridia</taxon>
        <taxon>Lachnospirales</taxon>
        <taxon>Lachnospiraceae</taxon>
        <taxon>Fusicatenibacter</taxon>
    </lineage>
</organism>